<dbReference type="CDD" id="cd00212">
    <property type="entry name" value="PTS_IIB_glc"/>
    <property type="match status" value="1"/>
</dbReference>
<comment type="caution">
    <text evidence="15">The sequence shown here is derived from an EMBL/GenBank/DDBJ whole genome shotgun (WGS) entry which is preliminary data.</text>
</comment>
<feature type="transmembrane region" description="Helical" evidence="12">
    <location>
        <begin position="112"/>
        <end position="133"/>
    </location>
</feature>
<dbReference type="PANTHER" id="PTHR30175">
    <property type="entry name" value="PHOSPHOTRANSFERASE SYSTEM TRANSPORT PROTEIN"/>
    <property type="match status" value="1"/>
</dbReference>
<dbReference type="InterPro" id="IPR050558">
    <property type="entry name" value="PTS_Sugar-Specific_Components"/>
</dbReference>
<accession>A0A845F0F0</accession>
<dbReference type="InterPro" id="IPR001996">
    <property type="entry name" value="PTS_IIB_1"/>
</dbReference>
<feature type="active site" description="Phosphocysteine intermediate; for EIIB activity" evidence="11">
    <location>
        <position position="28"/>
    </location>
</feature>
<sequence>MAKNPKTVAHSVLQALGGKENIYRISHCATRLRVELNDDTLLKKESLDSIEGVSGYFYQSGQHQIILGTGFVNKVYAELEKGGVTDSQDSTNEPRNSNNSKIQQLTKTFADIFIPVIPVLIATGLLMGLRGLLINGFGMELSSTILVLSQVLTDTAFTFIPVLITWSAMKKFGGSPVIGIALGLMLVAPQLPDKWAVSFGEVDPLLLTILGFDIPITGMQSSILPAVFMGWLAAKTEKIARKYIPEMLDLILTPFVTLLFSLILGLVIVGPVILGLENLLTSGIMYFFELPFGIGGFVYGGTIQLLAITGMHHTIVPITVKMVAETGYDLINPIGTAAIAGQAGAALAVVIQQRDKIKRSNMLGSVIPAFFGITEPVMFAINLPKVKPFIYGCLGGAVGGGFASILGIAAAGTGSTMLPGLLLYIGDGFFQYILVILVALATSFLVTFIAYREKPSAEQPALNLNIKHG</sequence>
<dbReference type="GO" id="GO:0008982">
    <property type="term" value="F:protein-N(PI)-phosphohistidine-sugar phosphotransferase activity"/>
    <property type="evidence" value="ECO:0007669"/>
    <property type="project" value="InterPro"/>
</dbReference>
<dbReference type="InterPro" id="IPR036878">
    <property type="entry name" value="Glu_permease_IIB"/>
</dbReference>
<keyword evidence="7 12" id="KW-0812">Transmembrane</keyword>
<evidence type="ECO:0000256" key="9">
    <source>
        <dbReference type="ARBA" id="ARBA00022989"/>
    </source>
</evidence>
<evidence type="ECO:0000256" key="8">
    <source>
        <dbReference type="ARBA" id="ARBA00022777"/>
    </source>
</evidence>
<dbReference type="PANTHER" id="PTHR30175:SF7">
    <property type="entry name" value="NEGATIVE REGULATOR OF SACY ACTIVITY"/>
    <property type="match status" value="1"/>
</dbReference>
<evidence type="ECO:0000256" key="6">
    <source>
        <dbReference type="ARBA" id="ARBA00022683"/>
    </source>
</evidence>
<dbReference type="PROSITE" id="PS51103">
    <property type="entry name" value="PTS_EIIC_TYPE_1"/>
    <property type="match status" value="1"/>
</dbReference>
<evidence type="ECO:0000259" key="14">
    <source>
        <dbReference type="PROSITE" id="PS51103"/>
    </source>
</evidence>
<evidence type="ECO:0000256" key="2">
    <source>
        <dbReference type="ARBA" id="ARBA00022448"/>
    </source>
</evidence>
<keyword evidence="2" id="KW-0813">Transport</keyword>
<evidence type="ECO:0000313" key="16">
    <source>
        <dbReference type="Proteomes" id="UP000447833"/>
    </source>
</evidence>
<keyword evidence="3" id="KW-1003">Cell membrane</keyword>
<feature type="transmembrane region" description="Helical" evidence="12">
    <location>
        <begin position="363"/>
        <end position="382"/>
    </location>
</feature>
<evidence type="ECO:0000256" key="3">
    <source>
        <dbReference type="ARBA" id="ARBA00022475"/>
    </source>
</evidence>
<dbReference type="FunFam" id="3.30.1360.60:FF:000001">
    <property type="entry name" value="PTS system glucose-specific IIBC component PtsG"/>
    <property type="match status" value="1"/>
</dbReference>
<keyword evidence="9 12" id="KW-1133">Transmembrane helix</keyword>
<keyword evidence="5" id="KW-0808">Transferase</keyword>
<dbReference type="GO" id="GO:0016301">
    <property type="term" value="F:kinase activity"/>
    <property type="evidence" value="ECO:0007669"/>
    <property type="project" value="UniProtKB-KW"/>
</dbReference>
<evidence type="ECO:0000313" key="15">
    <source>
        <dbReference type="EMBL" id="MYL64280.1"/>
    </source>
</evidence>
<keyword evidence="4 15" id="KW-0762">Sugar transport</keyword>
<feature type="domain" description="PTS EIIC type-1" evidence="14">
    <location>
        <begin position="107"/>
        <end position="466"/>
    </location>
</feature>
<dbReference type="GO" id="GO:0090589">
    <property type="term" value="F:protein-phosphocysteine-trehalose phosphotransferase system transporter activity"/>
    <property type="evidence" value="ECO:0007669"/>
    <property type="project" value="TreeGrafter"/>
</dbReference>
<dbReference type="GO" id="GO:0009401">
    <property type="term" value="P:phosphoenolpyruvate-dependent sugar phosphotransferase system"/>
    <property type="evidence" value="ECO:0007669"/>
    <property type="project" value="UniProtKB-KW"/>
</dbReference>
<evidence type="ECO:0000256" key="10">
    <source>
        <dbReference type="ARBA" id="ARBA00023136"/>
    </source>
</evidence>
<dbReference type="Pfam" id="PF02378">
    <property type="entry name" value="PTS_EIIC"/>
    <property type="match status" value="1"/>
</dbReference>
<feature type="transmembrane region" description="Helical" evidence="12">
    <location>
        <begin position="145"/>
        <end position="166"/>
    </location>
</feature>
<comment type="subcellular location">
    <subcellularLocation>
        <location evidence="1">Cell membrane</location>
        <topology evidence="1">Multi-pass membrane protein</topology>
    </subcellularLocation>
</comment>
<feature type="transmembrane region" description="Helical" evidence="12">
    <location>
        <begin position="255"/>
        <end position="274"/>
    </location>
</feature>
<dbReference type="Pfam" id="PF00367">
    <property type="entry name" value="PTS_EIIB"/>
    <property type="match status" value="1"/>
</dbReference>
<evidence type="ECO:0000256" key="4">
    <source>
        <dbReference type="ARBA" id="ARBA00022597"/>
    </source>
</evidence>
<feature type="transmembrane region" description="Helical" evidence="12">
    <location>
        <begin position="389"/>
        <end position="409"/>
    </location>
</feature>
<dbReference type="InterPro" id="IPR018113">
    <property type="entry name" value="PTrfase_EIIB_Cys"/>
</dbReference>
<protein>
    <submittedName>
        <fullName evidence="15">PTS sugar transporter subunit IIA</fullName>
    </submittedName>
</protein>
<dbReference type="SUPFAM" id="SSF55604">
    <property type="entry name" value="Glucose permease domain IIB"/>
    <property type="match status" value="1"/>
</dbReference>
<organism evidence="15 16">
    <name type="scientific">Guptibacillus hwajinpoensis</name>
    <dbReference type="NCBI Taxonomy" id="208199"/>
    <lineage>
        <taxon>Bacteria</taxon>
        <taxon>Bacillati</taxon>
        <taxon>Bacillota</taxon>
        <taxon>Bacilli</taxon>
        <taxon>Bacillales</taxon>
        <taxon>Guptibacillaceae</taxon>
        <taxon>Guptibacillus</taxon>
    </lineage>
</organism>
<proteinExistence type="predicted"/>
<evidence type="ECO:0000256" key="1">
    <source>
        <dbReference type="ARBA" id="ARBA00004651"/>
    </source>
</evidence>
<feature type="transmembrane region" description="Helical" evidence="12">
    <location>
        <begin position="286"/>
        <end position="309"/>
    </location>
</feature>
<dbReference type="RefSeq" id="WP_160919693.1">
    <property type="nucleotide sequence ID" value="NZ_WMEY01000003.1"/>
</dbReference>
<keyword evidence="8" id="KW-0418">Kinase</keyword>
<dbReference type="EMBL" id="WMEY01000003">
    <property type="protein sequence ID" value="MYL64280.1"/>
    <property type="molecule type" value="Genomic_DNA"/>
</dbReference>
<feature type="domain" description="PTS EIIB type-1" evidence="13">
    <location>
        <begin position="6"/>
        <end position="89"/>
    </location>
</feature>
<evidence type="ECO:0000256" key="5">
    <source>
        <dbReference type="ARBA" id="ARBA00022679"/>
    </source>
</evidence>
<evidence type="ECO:0000256" key="7">
    <source>
        <dbReference type="ARBA" id="ARBA00022692"/>
    </source>
</evidence>
<dbReference type="Gene3D" id="3.30.1360.60">
    <property type="entry name" value="Glucose permease domain IIB"/>
    <property type="match status" value="1"/>
</dbReference>
<gene>
    <name evidence="15" type="ORF">GLW07_13055</name>
</gene>
<dbReference type="InterPro" id="IPR003352">
    <property type="entry name" value="PTS_EIIC"/>
</dbReference>
<dbReference type="InterPro" id="IPR013013">
    <property type="entry name" value="PTS_EIIC_1"/>
</dbReference>
<dbReference type="Proteomes" id="UP000447833">
    <property type="component" value="Unassembled WGS sequence"/>
</dbReference>
<dbReference type="PROSITE" id="PS51098">
    <property type="entry name" value="PTS_EIIB_TYPE_1"/>
    <property type="match status" value="1"/>
</dbReference>
<keyword evidence="10 12" id="KW-0472">Membrane</keyword>
<dbReference type="GO" id="GO:0005886">
    <property type="term" value="C:plasma membrane"/>
    <property type="evidence" value="ECO:0007669"/>
    <property type="project" value="UniProtKB-SubCell"/>
</dbReference>
<feature type="transmembrane region" description="Helical" evidence="12">
    <location>
        <begin position="429"/>
        <end position="451"/>
    </location>
</feature>
<dbReference type="AlphaFoldDB" id="A0A845F0F0"/>
<feature type="transmembrane region" description="Helical" evidence="12">
    <location>
        <begin position="173"/>
        <end position="192"/>
    </location>
</feature>
<dbReference type="GO" id="GO:0015771">
    <property type="term" value="P:trehalose transport"/>
    <property type="evidence" value="ECO:0007669"/>
    <property type="project" value="TreeGrafter"/>
</dbReference>
<evidence type="ECO:0000256" key="12">
    <source>
        <dbReference type="SAM" id="Phobius"/>
    </source>
</evidence>
<evidence type="ECO:0000259" key="13">
    <source>
        <dbReference type="PROSITE" id="PS51098"/>
    </source>
</evidence>
<feature type="transmembrane region" description="Helical" evidence="12">
    <location>
        <begin position="330"/>
        <end position="351"/>
    </location>
</feature>
<dbReference type="PROSITE" id="PS01035">
    <property type="entry name" value="PTS_EIIB_TYPE_1_CYS"/>
    <property type="match status" value="1"/>
</dbReference>
<evidence type="ECO:0000256" key="11">
    <source>
        <dbReference type="PROSITE-ProRule" id="PRU00421"/>
    </source>
</evidence>
<keyword evidence="6" id="KW-0598">Phosphotransferase system</keyword>
<reference evidence="15 16" key="1">
    <citation type="submission" date="2019-11" db="EMBL/GenBank/DDBJ databases">
        <title>Genome sequences of 17 halophilic strains isolated from different environments.</title>
        <authorList>
            <person name="Furrow R.E."/>
        </authorList>
    </citation>
    <scope>NUCLEOTIDE SEQUENCE [LARGE SCALE GENOMIC DNA]</scope>
    <source>
        <strain evidence="15 16">22506_14_FS</strain>
    </source>
</reference>
<name>A0A845F0F0_9BACL</name>
<feature type="transmembrane region" description="Helical" evidence="12">
    <location>
        <begin position="212"/>
        <end position="234"/>
    </location>
</feature>